<dbReference type="InterPro" id="IPR018830">
    <property type="entry name" value="DUF2434"/>
</dbReference>
<feature type="transmembrane region" description="Helical" evidence="2">
    <location>
        <begin position="166"/>
        <end position="183"/>
    </location>
</feature>
<dbReference type="eggNOG" id="ENOG502QWQE">
    <property type="taxonomic scope" value="Eukaryota"/>
</dbReference>
<feature type="compositionally biased region" description="Polar residues" evidence="1">
    <location>
        <begin position="445"/>
        <end position="457"/>
    </location>
</feature>
<evidence type="ECO:0000256" key="2">
    <source>
        <dbReference type="SAM" id="Phobius"/>
    </source>
</evidence>
<keyword evidence="2" id="KW-0812">Transmembrane</keyword>
<keyword evidence="2" id="KW-1133">Transmembrane helix</keyword>
<feature type="transmembrane region" description="Helical" evidence="2">
    <location>
        <begin position="262"/>
        <end position="282"/>
    </location>
</feature>
<dbReference type="RefSeq" id="XP_014174228.1">
    <property type="nucleotide sequence ID" value="XM_014318753.1"/>
</dbReference>
<accession>F0XFE7</accession>
<evidence type="ECO:0000313" key="3">
    <source>
        <dbReference type="EMBL" id="EFX04746.1"/>
    </source>
</evidence>
<dbReference type="GeneID" id="25974578"/>
<protein>
    <submittedName>
        <fullName evidence="3">Uncharacterized protein</fullName>
    </submittedName>
</protein>
<dbReference type="EMBL" id="GL629765">
    <property type="protein sequence ID" value="EFX04746.1"/>
    <property type="molecule type" value="Genomic_DNA"/>
</dbReference>
<feature type="transmembrane region" description="Helical" evidence="2">
    <location>
        <begin position="89"/>
        <end position="108"/>
    </location>
</feature>
<gene>
    <name evidence="3" type="ORF">CMQ_1674</name>
</gene>
<feature type="transmembrane region" description="Helical" evidence="2">
    <location>
        <begin position="307"/>
        <end position="328"/>
    </location>
</feature>
<dbReference type="AlphaFoldDB" id="F0XFE7"/>
<dbReference type="HOGENOM" id="CLU_033097_0_0_1"/>
<name>F0XFE7_GROCL</name>
<dbReference type="STRING" id="655863.F0XFE7"/>
<proteinExistence type="predicted"/>
<feature type="transmembrane region" description="Helical" evidence="2">
    <location>
        <begin position="129"/>
        <end position="146"/>
    </location>
</feature>
<reference evidence="3 4" key="1">
    <citation type="journal article" date="2011" name="Proc. Natl. Acad. Sci. U.S.A.">
        <title>Genome and transcriptome analyses of the mountain pine beetle-fungal symbiont Grosmannia clavigera, a lodgepole pine pathogen.</title>
        <authorList>
            <person name="DiGuistini S."/>
            <person name="Wang Y."/>
            <person name="Liao N.Y."/>
            <person name="Taylor G."/>
            <person name="Tanguay P."/>
            <person name="Feau N."/>
            <person name="Henrissat B."/>
            <person name="Chan S.K."/>
            <person name="Hesse-Orce U."/>
            <person name="Alamouti S.M."/>
            <person name="Tsui C.K.M."/>
            <person name="Docking R.T."/>
            <person name="Levasseur A."/>
            <person name="Haridas S."/>
            <person name="Robertson G."/>
            <person name="Birol I."/>
            <person name="Holt R.A."/>
            <person name="Marra M.A."/>
            <person name="Hamelin R.C."/>
            <person name="Hirst M."/>
            <person name="Jones S.J.M."/>
            <person name="Bohlmann J."/>
            <person name="Breuil C."/>
        </authorList>
    </citation>
    <scope>NUCLEOTIDE SEQUENCE [LARGE SCALE GENOMIC DNA]</scope>
    <source>
        <strain evidence="4">kw1407 / UAMH 11150</strain>
    </source>
</reference>
<feature type="transmembrane region" description="Helical" evidence="2">
    <location>
        <begin position="213"/>
        <end position="231"/>
    </location>
</feature>
<evidence type="ECO:0000256" key="1">
    <source>
        <dbReference type="SAM" id="MobiDB-lite"/>
    </source>
</evidence>
<feature type="region of interest" description="Disordered" evidence="1">
    <location>
        <begin position="430"/>
        <end position="470"/>
    </location>
</feature>
<dbReference type="Proteomes" id="UP000007796">
    <property type="component" value="Unassembled WGS sequence"/>
</dbReference>
<evidence type="ECO:0000313" key="4">
    <source>
        <dbReference type="Proteomes" id="UP000007796"/>
    </source>
</evidence>
<sequence>MPIIDARDILSFQGGDNATDTVIGGIHFNLTTLDHFNYTLYSNGTLSNRSKCFLTFEPHTPKLLYQNGTFINTTSCYSPVNEIGTRSKIGIAFACMFGVLLVLNLVCVSKHGSMFLPAEKRFWPIGRRWQWYWGCLTCAMALVSLFTNVDVDRYYLTELPIVLTSFFWYLLEMCTMGVVWEALRHWGSWMERQYIDPNPFVLPESEWRYNFELLIPIVFYFFVWMNFFMVVPRSWGHIELQRSPEQTAQYASPDATDARFKVGSFFLVAAWCVMIVSLRHSIRNYMPRNRGFFNQAAGVISSTPLRFLLLLPLCLGMIAYQILCSFKFEYSVLNAKGNHVAIYVGGYLPTLLILIIQVLYGWISPNEDRELIRQRRVRGQEMDRELGLVHKPAWWRPANFNESMRDRIARNVGEIGGNRKLLNENAQNAGGVELDPFSDRPRRGSLTSIRTSASGAPSFSAYGGKSDRRRHERTMQVVASMLFPSAEPAIDRRAELMMDGPPPPYPDGSRAGRSSNLTRSNSTNTMNSVSAEPQKVRSMLDL</sequence>
<dbReference type="OrthoDB" id="5308502at2759"/>
<feature type="region of interest" description="Disordered" evidence="1">
    <location>
        <begin position="495"/>
        <end position="542"/>
    </location>
</feature>
<dbReference type="InParanoid" id="F0XFE7"/>
<keyword evidence="4" id="KW-1185">Reference proteome</keyword>
<feature type="compositionally biased region" description="Low complexity" evidence="1">
    <location>
        <begin position="514"/>
        <end position="530"/>
    </location>
</feature>
<dbReference type="Pfam" id="PF10361">
    <property type="entry name" value="DUF2434"/>
    <property type="match status" value="1"/>
</dbReference>
<organism evidence="4">
    <name type="scientific">Grosmannia clavigera (strain kw1407 / UAMH 11150)</name>
    <name type="common">Blue stain fungus</name>
    <name type="synonym">Graphiocladiella clavigera</name>
    <dbReference type="NCBI Taxonomy" id="655863"/>
    <lineage>
        <taxon>Eukaryota</taxon>
        <taxon>Fungi</taxon>
        <taxon>Dikarya</taxon>
        <taxon>Ascomycota</taxon>
        <taxon>Pezizomycotina</taxon>
        <taxon>Sordariomycetes</taxon>
        <taxon>Sordariomycetidae</taxon>
        <taxon>Ophiostomatales</taxon>
        <taxon>Ophiostomataceae</taxon>
        <taxon>Leptographium</taxon>
    </lineage>
</organism>
<keyword evidence="2" id="KW-0472">Membrane</keyword>
<feature type="transmembrane region" description="Helical" evidence="2">
    <location>
        <begin position="340"/>
        <end position="363"/>
    </location>
</feature>